<keyword evidence="2" id="KW-1185">Reference proteome</keyword>
<accession>A0A5N6LG31</accession>
<evidence type="ECO:0000313" key="2">
    <source>
        <dbReference type="Proteomes" id="UP000326396"/>
    </source>
</evidence>
<evidence type="ECO:0000313" key="1">
    <source>
        <dbReference type="EMBL" id="KAD1274142.1"/>
    </source>
</evidence>
<gene>
    <name evidence="1" type="ORF">E3N88_43073</name>
</gene>
<organism evidence="1 2">
    <name type="scientific">Mikania micrantha</name>
    <name type="common">bitter vine</name>
    <dbReference type="NCBI Taxonomy" id="192012"/>
    <lineage>
        <taxon>Eukaryota</taxon>
        <taxon>Viridiplantae</taxon>
        <taxon>Streptophyta</taxon>
        <taxon>Embryophyta</taxon>
        <taxon>Tracheophyta</taxon>
        <taxon>Spermatophyta</taxon>
        <taxon>Magnoliopsida</taxon>
        <taxon>eudicotyledons</taxon>
        <taxon>Gunneridae</taxon>
        <taxon>Pentapetalae</taxon>
        <taxon>asterids</taxon>
        <taxon>campanulids</taxon>
        <taxon>Asterales</taxon>
        <taxon>Asteraceae</taxon>
        <taxon>Asteroideae</taxon>
        <taxon>Heliantheae alliance</taxon>
        <taxon>Eupatorieae</taxon>
        <taxon>Mikania</taxon>
    </lineage>
</organism>
<reference evidence="1 2" key="1">
    <citation type="submission" date="2019-05" db="EMBL/GenBank/DDBJ databases">
        <title>Mikania micrantha, genome provides insights into the molecular mechanism of rapid growth.</title>
        <authorList>
            <person name="Liu B."/>
        </authorList>
    </citation>
    <scope>NUCLEOTIDE SEQUENCE [LARGE SCALE GENOMIC DNA]</scope>
    <source>
        <strain evidence="1">NLD-2019</strain>
        <tissue evidence="1">Leaf</tissue>
    </source>
</reference>
<comment type="caution">
    <text evidence="1">The sequence shown here is derived from an EMBL/GenBank/DDBJ whole genome shotgun (WGS) entry which is preliminary data.</text>
</comment>
<proteinExistence type="predicted"/>
<protein>
    <submittedName>
        <fullName evidence="1">Uncharacterized protein</fullName>
    </submittedName>
</protein>
<sequence length="145" mass="15339">MASSSSSPVVTSTSSSLTIGATCGPASSSAAAVPSSLASGTTGRIFDFRVFRFSGGAVYALVEEDSGLLQEAMEAGGRLCEKRRYMLIDFFNFSNMFLTLGHRIVPACPDTVHQLVVLQGPGSEALCKEAVTTKPKLLQHPHTRL</sequence>
<dbReference type="AlphaFoldDB" id="A0A5N6LG31"/>
<name>A0A5N6LG31_9ASTR</name>
<dbReference type="EMBL" id="SZYD01000907">
    <property type="protein sequence ID" value="KAD1274142.1"/>
    <property type="molecule type" value="Genomic_DNA"/>
</dbReference>
<dbReference type="Proteomes" id="UP000326396">
    <property type="component" value="Unassembled WGS sequence"/>
</dbReference>